<dbReference type="AlphaFoldDB" id="A0A670JPZ9"/>
<dbReference type="SUPFAM" id="SSF47454">
    <property type="entry name" value="A DNA-binding domain in eukaryotic transcription factors"/>
    <property type="match status" value="1"/>
</dbReference>
<dbReference type="InterPro" id="IPR047167">
    <property type="entry name" value="NFE2-like"/>
</dbReference>
<dbReference type="InterPro" id="IPR008917">
    <property type="entry name" value="TF_DNA-bd_sf"/>
</dbReference>
<keyword evidence="6" id="KW-0539">Nucleus</keyword>
<evidence type="ECO:0000256" key="3">
    <source>
        <dbReference type="ARBA" id="ARBA00023125"/>
    </source>
</evidence>
<evidence type="ECO:0000256" key="6">
    <source>
        <dbReference type="ARBA" id="ARBA00023242"/>
    </source>
</evidence>
<keyword evidence="7" id="KW-0175">Coiled coil</keyword>
<evidence type="ECO:0000256" key="5">
    <source>
        <dbReference type="ARBA" id="ARBA00023163"/>
    </source>
</evidence>
<dbReference type="Gene3D" id="1.10.880.10">
    <property type="entry name" value="Transcription factor, Skn-1-like, DNA-binding domain"/>
    <property type="match status" value="1"/>
</dbReference>
<evidence type="ECO:0000256" key="7">
    <source>
        <dbReference type="SAM" id="Coils"/>
    </source>
</evidence>
<sequence>MPVINSRGMNLSNFHNTVNLTQAISRDVSLHDATMMKSDHNTIVNAEKRNLEILETLSLTDSHTSLMNGVNMLGVFASDNCTNLTNQDLFLSLDGHGFEASCFFEERDSDSGLSLDLNHSNSSLVFTCDSDAESATYDDLAVEYSKCYHTDYQSNYDLSAELFLAPCASRNGDNTGKNQSRDEYRAEALRIPFSVNDIVTLPVDSFNSMLSKYYLTDNQLSLIRDIRRRGKNKVAAQNCRKRKLDAIMNLEDQVCHLQAQKEKLKKEKAQCNRSISNIKQKLNDLYWDILSRLRDDQGRPVNPSQYSLQCCKNGTISVATDINSC</sequence>
<keyword evidence="3" id="KW-0238">DNA-binding</keyword>
<dbReference type="InterPro" id="IPR004826">
    <property type="entry name" value="bZIP_Maf"/>
</dbReference>
<dbReference type="Pfam" id="PF03131">
    <property type="entry name" value="bZIP_Maf"/>
    <property type="match status" value="1"/>
</dbReference>
<keyword evidence="4" id="KW-0010">Activator</keyword>
<organism evidence="9 10">
    <name type="scientific">Podarcis muralis</name>
    <name type="common">Wall lizard</name>
    <name type="synonym">Lacerta muralis</name>
    <dbReference type="NCBI Taxonomy" id="64176"/>
    <lineage>
        <taxon>Eukaryota</taxon>
        <taxon>Metazoa</taxon>
        <taxon>Chordata</taxon>
        <taxon>Craniata</taxon>
        <taxon>Vertebrata</taxon>
        <taxon>Euteleostomi</taxon>
        <taxon>Lepidosauria</taxon>
        <taxon>Squamata</taxon>
        <taxon>Bifurcata</taxon>
        <taxon>Unidentata</taxon>
        <taxon>Episquamata</taxon>
        <taxon>Laterata</taxon>
        <taxon>Lacertibaenia</taxon>
        <taxon>Lacertidae</taxon>
        <taxon>Podarcis</taxon>
    </lineage>
</organism>
<dbReference type="Proteomes" id="UP000472272">
    <property type="component" value="Chromosome 12"/>
</dbReference>
<dbReference type="SUPFAM" id="SSF57959">
    <property type="entry name" value="Leucine zipper domain"/>
    <property type="match status" value="1"/>
</dbReference>
<keyword evidence="2" id="KW-0805">Transcription regulation</keyword>
<name>A0A670JPZ9_PODMU</name>
<dbReference type="PANTHER" id="PTHR24411">
    <property type="entry name" value="NUCLEAR FACTOR ERYTHROID 2-RELATED FACTOR"/>
    <property type="match status" value="1"/>
</dbReference>
<accession>A0A670JPZ9</accession>
<dbReference type="GO" id="GO:0005634">
    <property type="term" value="C:nucleus"/>
    <property type="evidence" value="ECO:0007669"/>
    <property type="project" value="TreeGrafter"/>
</dbReference>
<dbReference type="SMART" id="SM00338">
    <property type="entry name" value="BRLZ"/>
    <property type="match status" value="1"/>
</dbReference>
<evidence type="ECO:0000313" key="10">
    <source>
        <dbReference type="Proteomes" id="UP000472272"/>
    </source>
</evidence>
<evidence type="ECO:0000259" key="8">
    <source>
        <dbReference type="PROSITE" id="PS50217"/>
    </source>
</evidence>
<keyword evidence="10" id="KW-1185">Reference proteome</keyword>
<dbReference type="GO" id="GO:0000978">
    <property type="term" value="F:RNA polymerase II cis-regulatory region sequence-specific DNA binding"/>
    <property type="evidence" value="ECO:0007669"/>
    <property type="project" value="InterPro"/>
</dbReference>
<dbReference type="PROSITE" id="PS00036">
    <property type="entry name" value="BZIP_BASIC"/>
    <property type="match status" value="1"/>
</dbReference>
<comment type="similarity">
    <text evidence="1">Belongs to the bZIP family. CNC subfamily.</text>
</comment>
<feature type="coiled-coil region" evidence="7">
    <location>
        <begin position="247"/>
        <end position="281"/>
    </location>
</feature>
<proteinExistence type="inferred from homology"/>
<reference evidence="9" key="2">
    <citation type="submission" date="2025-08" db="UniProtKB">
        <authorList>
            <consortium name="Ensembl"/>
        </authorList>
    </citation>
    <scope>IDENTIFICATION</scope>
</reference>
<dbReference type="Ensembl" id="ENSPMRT00000028821.1">
    <property type="protein sequence ID" value="ENSPMRP00000027168.1"/>
    <property type="gene ID" value="ENSPMRG00000017526.1"/>
</dbReference>
<dbReference type="GeneTree" id="ENSGT00950000182892"/>
<protein>
    <submittedName>
        <fullName evidence="9">Nuclear factor, erythroid 2 like 3</fullName>
    </submittedName>
</protein>
<evidence type="ECO:0000256" key="2">
    <source>
        <dbReference type="ARBA" id="ARBA00023015"/>
    </source>
</evidence>
<evidence type="ECO:0000313" key="9">
    <source>
        <dbReference type="Ensembl" id="ENSPMRP00000027168.1"/>
    </source>
</evidence>
<keyword evidence="5" id="KW-0804">Transcription</keyword>
<dbReference type="GO" id="GO:0000981">
    <property type="term" value="F:DNA-binding transcription factor activity, RNA polymerase II-specific"/>
    <property type="evidence" value="ECO:0007669"/>
    <property type="project" value="TreeGrafter"/>
</dbReference>
<reference evidence="9" key="3">
    <citation type="submission" date="2025-09" db="UniProtKB">
        <authorList>
            <consortium name="Ensembl"/>
        </authorList>
    </citation>
    <scope>IDENTIFICATION</scope>
</reference>
<dbReference type="InterPro" id="IPR046347">
    <property type="entry name" value="bZIP_sf"/>
</dbReference>
<dbReference type="InterPro" id="IPR004827">
    <property type="entry name" value="bZIP"/>
</dbReference>
<dbReference type="CDD" id="cd14720">
    <property type="entry name" value="bZIP_NFE2-like"/>
    <property type="match status" value="1"/>
</dbReference>
<dbReference type="PROSITE" id="PS50217">
    <property type="entry name" value="BZIP"/>
    <property type="match status" value="1"/>
</dbReference>
<evidence type="ECO:0000256" key="4">
    <source>
        <dbReference type="ARBA" id="ARBA00023159"/>
    </source>
</evidence>
<reference evidence="9 10" key="1">
    <citation type="journal article" date="2019" name="Proc. Natl. Acad. Sci. U.S.A.">
        <title>Regulatory changes in pterin and carotenoid genes underlie balanced color polymorphisms in the wall lizard.</title>
        <authorList>
            <person name="Andrade P."/>
            <person name="Pinho C."/>
            <person name="Perez I de Lanuza G."/>
            <person name="Afonso S."/>
            <person name="Brejcha J."/>
            <person name="Rubin C.J."/>
            <person name="Wallerman O."/>
            <person name="Pereira P."/>
            <person name="Sabatino S.J."/>
            <person name="Bellati A."/>
            <person name="Pellitteri-Rosa D."/>
            <person name="Bosakova Z."/>
            <person name="Bunikis I."/>
            <person name="Carretero M.A."/>
            <person name="Feiner N."/>
            <person name="Marsik P."/>
            <person name="Pauperio F."/>
            <person name="Salvi D."/>
            <person name="Soler L."/>
            <person name="While G.M."/>
            <person name="Uller T."/>
            <person name="Font E."/>
            <person name="Andersson L."/>
            <person name="Carneiro M."/>
        </authorList>
    </citation>
    <scope>NUCLEOTIDE SEQUENCE</scope>
</reference>
<dbReference type="FunFam" id="1.10.880.10:FF:000004">
    <property type="entry name" value="Nuclear factor, erythroid 2"/>
    <property type="match status" value="1"/>
</dbReference>
<feature type="domain" description="BZIP" evidence="8">
    <location>
        <begin position="222"/>
        <end position="285"/>
    </location>
</feature>
<dbReference type="PANTHER" id="PTHR24411:SF8">
    <property type="entry name" value="NUCLEAR FACTOR ERYTHROID 2-RELATED FACTOR 3"/>
    <property type="match status" value="1"/>
</dbReference>
<evidence type="ECO:0000256" key="1">
    <source>
        <dbReference type="ARBA" id="ARBA00008157"/>
    </source>
</evidence>